<dbReference type="EMBL" id="CP050485">
    <property type="protein sequence ID" value="QOG25892.1"/>
    <property type="molecule type" value="Genomic_DNA"/>
</dbReference>
<evidence type="ECO:0000256" key="9">
    <source>
        <dbReference type="ARBA" id="ARBA00023136"/>
    </source>
</evidence>
<dbReference type="GO" id="GO:0009425">
    <property type="term" value="C:bacterial-type flagellum basal body"/>
    <property type="evidence" value="ECO:0007669"/>
    <property type="project" value="UniProtKB-SubCell"/>
</dbReference>
<dbReference type="GO" id="GO:0005886">
    <property type="term" value="C:plasma membrane"/>
    <property type="evidence" value="ECO:0007669"/>
    <property type="project" value="UniProtKB-SubCell"/>
</dbReference>
<name>A0A3N3WT48_ENTGA</name>
<dbReference type="AlphaFoldDB" id="A0A3N3WT48"/>
<dbReference type="GO" id="GO:0044781">
    <property type="term" value="P:bacterial-type flagellum organization"/>
    <property type="evidence" value="ECO:0007669"/>
    <property type="project" value="UniProtKB-UniRule"/>
</dbReference>
<dbReference type="PROSITE" id="PS01061">
    <property type="entry name" value="FLIP_2"/>
    <property type="match status" value="1"/>
</dbReference>
<keyword evidence="13" id="KW-0282">Flagellum</keyword>
<protein>
    <recommendedName>
        <fullName evidence="2 12">Flagellar biosynthetic protein FliP</fullName>
    </recommendedName>
</protein>
<evidence type="ECO:0000256" key="8">
    <source>
        <dbReference type="ARBA" id="ARBA00022989"/>
    </source>
</evidence>
<evidence type="ECO:0000256" key="10">
    <source>
        <dbReference type="ARBA" id="ARBA00023143"/>
    </source>
</evidence>
<accession>A0A3N3WT48</accession>
<feature type="transmembrane region" description="Helical" evidence="12">
    <location>
        <begin position="208"/>
        <end position="230"/>
    </location>
</feature>
<evidence type="ECO:0000313" key="16">
    <source>
        <dbReference type="Proteomes" id="UP000571857"/>
    </source>
</evidence>
<evidence type="ECO:0000256" key="5">
    <source>
        <dbReference type="ARBA" id="ARBA00022692"/>
    </source>
</evidence>
<keyword evidence="13" id="KW-0966">Cell projection</keyword>
<dbReference type="PRINTS" id="PR01302">
    <property type="entry name" value="TYPE3IMPPROT"/>
</dbReference>
<dbReference type="InterPro" id="IPR005837">
    <property type="entry name" value="FliP"/>
</dbReference>
<sequence length="270" mass="30609">MGKESKEPIRNETRQAKMSAKRKWTLVAAILLSNLWMPQTAFALDIGDMSTTISDLLSNGSGSNDTINTFLLVTLLSLIPVLLIMMTSFTRIIMVLSFVRSSLGTQQNPPNQVLIGLALFLTFFIMKPVYTDIYQQAIEPFDRQEITQSEVFDRSERRIKEFMMLQTREKDIQLFAEASGAKEKYETSDEVPLTVMVPAFIISELRTAFSIGFLIFIPFLIIDLVVSSILMSMGMMMLSPIMISLPFKILLFVLVDGWYLVVESLIKSFQ</sequence>
<keyword evidence="8 12" id="KW-1133">Transmembrane helix</keyword>
<keyword evidence="5 12" id="KW-0812">Transmembrane</keyword>
<organism evidence="13 16">
    <name type="scientific">Enterococcus gallinarum</name>
    <dbReference type="NCBI Taxonomy" id="1353"/>
    <lineage>
        <taxon>Bacteria</taxon>
        <taxon>Bacillati</taxon>
        <taxon>Bacillota</taxon>
        <taxon>Bacilli</taxon>
        <taxon>Lactobacillales</taxon>
        <taxon>Enterococcaceae</taxon>
        <taxon>Enterococcus</taxon>
    </lineage>
</organism>
<evidence type="ECO:0000313" key="15">
    <source>
        <dbReference type="Proteomes" id="UP000516696"/>
    </source>
</evidence>
<keyword evidence="3 12" id="KW-0813">Transport</keyword>
<dbReference type="NCBIfam" id="NF009438">
    <property type="entry name" value="PRK12797.1"/>
    <property type="match status" value="1"/>
</dbReference>
<keyword evidence="7 12" id="KW-0653">Protein transport</keyword>
<keyword evidence="13" id="KW-0969">Cilium</keyword>
<dbReference type="InterPro" id="IPR005838">
    <property type="entry name" value="T3SS_IM_P"/>
</dbReference>
<comment type="function">
    <text evidence="12">Plays a role in the flagellum-specific transport system.</text>
</comment>
<dbReference type="GO" id="GO:0009306">
    <property type="term" value="P:protein secretion"/>
    <property type="evidence" value="ECO:0007669"/>
    <property type="project" value="UniProtKB-UniRule"/>
</dbReference>
<keyword evidence="11 12" id="KW-1006">Bacterial flagellum protein export</keyword>
<evidence type="ECO:0000256" key="12">
    <source>
        <dbReference type="RuleBase" id="RU362069"/>
    </source>
</evidence>
<evidence type="ECO:0000256" key="1">
    <source>
        <dbReference type="ARBA" id="ARBA00006257"/>
    </source>
</evidence>
<dbReference type="PANTHER" id="PTHR30587:SF0">
    <property type="entry name" value="FLAGELLAR BIOSYNTHETIC PROTEIN FLIP"/>
    <property type="match status" value="1"/>
</dbReference>
<keyword evidence="9 12" id="KW-0472">Membrane</keyword>
<gene>
    <name evidence="12 13" type="primary">fliP</name>
    <name evidence="14" type="ORF">EGM181_00605</name>
    <name evidence="13" type="ORF">HWH42_07475</name>
</gene>
<keyword evidence="6 12" id="KW-1005">Bacterial flagellum biogenesis</keyword>
<reference evidence="14 15" key="1">
    <citation type="submission" date="2020-03" db="EMBL/GenBank/DDBJ databases">
        <title>Characterization of ganglioside-mimicking enterococci.</title>
        <authorList>
            <person name="Patry R.T."/>
            <person name="Nothaft H."/>
            <person name="Bridger R."/>
            <person name="Shajahan A."/>
            <person name="Huynh S."/>
            <person name="Sanchez S."/>
            <person name="Azadi P."/>
            <person name="Cooper K."/>
            <person name="Miller W.G."/>
            <person name="Parker C.T."/>
            <person name="Wells L."/>
            <person name="Szymanski C.M."/>
        </authorList>
    </citation>
    <scope>NUCLEOTIDE SEQUENCE [LARGE SCALE GENOMIC DNA]</scope>
    <source>
        <strain evidence="14 15">EGM181</strain>
    </source>
</reference>
<evidence type="ECO:0000313" key="13">
    <source>
        <dbReference type="EMBL" id="MBA0972422.1"/>
    </source>
</evidence>
<comment type="caution">
    <text evidence="12">Lacks conserved residue(s) required for the propagation of feature annotation.</text>
</comment>
<evidence type="ECO:0000256" key="7">
    <source>
        <dbReference type="ARBA" id="ARBA00022927"/>
    </source>
</evidence>
<feature type="transmembrane region" description="Helical" evidence="12">
    <location>
        <begin position="67"/>
        <end position="99"/>
    </location>
</feature>
<reference evidence="13 16" key="2">
    <citation type="submission" date="2020-06" db="EMBL/GenBank/DDBJ databases">
        <title>Crossreactivity between MHC class I-restricted antigens from cancer cells and an enterococcal bacteriophage.</title>
        <authorList>
            <person name="Fluckiger A."/>
            <person name="Daillere R."/>
            <person name="Sassi M."/>
            <person name="Cattoir V."/>
            <person name="Kroemer G."/>
            <person name="Zitvogel L."/>
        </authorList>
    </citation>
    <scope>NUCLEOTIDE SEQUENCE [LARGE SCALE GENOMIC DNA]</scope>
    <source>
        <strain evidence="13 16">EG4</strain>
    </source>
</reference>
<proteinExistence type="inferred from homology"/>
<keyword evidence="4 12" id="KW-1003">Cell membrane</keyword>
<evidence type="ECO:0000256" key="11">
    <source>
        <dbReference type="ARBA" id="ARBA00023225"/>
    </source>
</evidence>
<evidence type="ECO:0000256" key="2">
    <source>
        <dbReference type="ARBA" id="ARBA00021714"/>
    </source>
</evidence>
<comment type="similarity">
    <text evidence="1 12">Belongs to the FliP/MopC/SpaP family.</text>
</comment>
<dbReference type="Proteomes" id="UP000516696">
    <property type="component" value="Chromosome"/>
</dbReference>
<dbReference type="PANTHER" id="PTHR30587">
    <property type="entry name" value="FLAGELLAR BIOSYNTHETIC PROTEIN FLIP"/>
    <property type="match status" value="1"/>
</dbReference>
<comment type="subcellular location">
    <subcellularLocation>
        <location evidence="12">Cell membrane</location>
        <topology evidence="12">Multi-pass membrane protein</topology>
    </subcellularLocation>
    <subcellularLocation>
        <location evidence="12">Bacterial flagellum basal body</location>
    </subcellularLocation>
</comment>
<evidence type="ECO:0000313" key="14">
    <source>
        <dbReference type="EMBL" id="QOG25892.1"/>
    </source>
</evidence>
<dbReference type="Pfam" id="PF00813">
    <property type="entry name" value="FliP"/>
    <property type="match status" value="1"/>
</dbReference>
<dbReference type="Proteomes" id="UP000571857">
    <property type="component" value="Unassembled WGS sequence"/>
</dbReference>
<dbReference type="EMBL" id="JABXJK010000034">
    <property type="protein sequence ID" value="MBA0972422.1"/>
    <property type="molecule type" value="Genomic_DNA"/>
</dbReference>
<evidence type="ECO:0000256" key="3">
    <source>
        <dbReference type="ARBA" id="ARBA00022448"/>
    </source>
</evidence>
<keyword evidence="10" id="KW-0975">Bacterial flagellum</keyword>
<dbReference type="PRINTS" id="PR00951">
    <property type="entry name" value="FLGBIOSNFLIP"/>
</dbReference>
<dbReference type="NCBIfam" id="TIGR01103">
    <property type="entry name" value="fliP"/>
    <property type="match status" value="1"/>
</dbReference>
<feature type="transmembrane region" description="Helical" evidence="12">
    <location>
        <begin position="242"/>
        <end position="261"/>
    </location>
</feature>
<evidence type="ECO:0000256" key="6">
    <source>
        <dbReference type="ARBA" id="ARBA00022795"/>
    </source>
</evidence>
<evidence type="ECO:0000256" key="4">
    <source>
        <dbReference type="ARBA" id="ARBA00022475"/>
    </source>
</evidence>